<proteinExistence type="predicted"/>
<dbReference type="SUPFAM" id="SSF53756">
    <property type="entry name" value="UDP-Glycosyltransferase/glycogen phosphorylase"/>
    <property type="match status" value="1"/>
</dbReference>
<dbReference type="EMBL" id="CP097966">
    <property type="protein sequence ID" value="URQ62931.1"/>
    <property type="molecule type" value="Genomic_DNA"/>
</dbReference>
<name>A0A9Q8TY32_9GAMM</name>
<keyword evidence="2" id="KW-1185">Reference proteome</keyword>
<dbReference type="AlphaFoldDB" id="A0A9Q8TY32"/>
<evidence type="ECO:0000313" key="1">
    <source>
        <dbReference type="EMBL" id="URQ62931.1"/>
    </source>
</evidence>
<gene>
    <name evidence="1" type="ORF">M9B40_04195</name>
</gene>
<organism evidence="1 2">
    <name type="scientific">SAR86 cluster bacterium</name>
    <dbReference type="NCBI Taxonomy" id="2030880"/>
    <lineage>
        <taxon>Bacteria</taxon>
        <taxon>Pseudomonadati</taxon>
        <taxon>Pseudomonadota</taxon>
        <taxon>Gammaproteobacteria</taxon>
        <taxon>SAR86 cluster</taxon>
    </lineage>
</organism>
<dbReference type="Proteomes" id="UP001056381">
    <property type="component" value="Chromosome"/>
</dbReference>
<reference evidence="1" key="1">
    <citation type="submission" date="2022-05" db="EMBL/GenBank/DDBJ databases">
        <title>Single-amplified genomics reveal most streamlined microbe among free-living bacteria.</title>
        <authorList>
            <person name="Roda-Garcia J."/>
            <person name="Haro-Moreno J.M."/>
            <person name="Rodriguez-Valera F."/>
            <person name="Almagro-Moreno S."/>
            <person name="Lopez-Perez M."/>
        </authorList>
    </citation>
    <scope>NUCLEOTIDE SEQUENCE</scope>
    <source>
        <strain evidence="1">TMED112-D2-2</strain>
    </source>
</reference>
<evidence type="ECO:0000313" key="2">
    <source>
        <dbReference type="Proteomes" id="UP001056381"/>
    </source>
</evidence>
<dbReference type="InterPro" id="IPR030906">
    <property type="entry name" value="Surf_polysacc"/>
</dbReference>
<dbReference type="NCBIfam" id="TIGR04396">
    <property type="entry name" value="surf_polysacc"/>
    <property type="match status" value="1"/>
</dbReference>
<sequence>MKRVLFIVDHKHRDLAASALIGFYLKKDGYEVAYCAPWHEDKIVKEFSPNIIVLPKPIYKNHIFASWKINDIKVAVNDVEGNLQQKEFGFLKPKIFPDQYFYWNEIFYERQGEFFEKEQNGFTGKAPERILIGCPRIDFLHPKFDSVNKTKKELLNEFIIPSDKKIITIATAGSSADLSDEDLHKVQENVNTRNSNPPDVFLEASIYRELREMTVKIIEEVAANFPQYHVVLKPHPNEVPKFWVDLVEEKNLKNITIMKSGTINDLLNLADIHMAHNVCTSTFEAMIKRVPSIEMQTERSKILFSEKDLKLPLFPVKNADEALRSISKIEDDRNKCTDKGFLLANEFCEKWYGKFDGKRCLEYAENIKKLSNKKILLSKLSKTKMYFRFIIGNEISKLIGKFQRLSMKKILEKVKGIKQKDWTDERHDKTIQPGDEKFWFEKFEKIINE</sequence>
<protein>
    <submittedName>
        <fullName evidence="1">Uncharacterized protein</fullName>
    </submittedName>
</protein>
<accession>A0A9Q8TY32</accession>